<dbReference type="InterPro" id="IPR051258">
    <property type="entry name" value="Diverse_Substrate_Transporter"/>
</dbReference>
<name>A0A7G9B7W7_9FIRM</name>
<dbReference type="SUPFAM" id="SSF103481">
    <property type="entry name" value="Multidrug resistance efflux transporter EmrE"/>
    <property type="match status" value="2"/>
</dbReference>
<feature type="transmembrane region" description="Helical" evidence="7">
    <location>
        <begin position="106"/>
        <end position="124"/>
    </location>
</feature>
<dbReference type="GO" id="GO:0005886">
    <property type="term" value="C:plasma membrane"/>
    <property type="evidence" value="ECO:0007669"/>
    <property type="project" value="UniProtKB-SubCell"/>
</dbReference>
<evidence type="ECO:0000256" key="3">
    <source>
        <dbReference type="ARBA" id="ARBA00022475"/>
    </source>
</evidence>
<evidence type="ECO:0000256" key="6">
    <source>
        <dbReference type="ARBA" id="ARBA00023136"/>
    </source>
</evidence>
<comment type="subcellular location">
    <subcellularLocation>
        <location evidence="1">Cell membrane</location>
        <topology evidence="1">Multi-pass membrane protein</topology>
    </subcellularLocation>
</comment>
<gene>
    <name evidence="9" type="ORF">H8790_06515</name>
</gene>
<feature type="transmembrane region" description="Helical" evidence="7">
    <location>
        <begin position="221"/>
        <end position="238"/>
    </location>
</feature>
<feature type="domain" description="EamA" evidence="8">
    <location>
        <begin position="158"/>
        <end position="291"/>
    </location>
</feature>
<feature type="transmembrane region" description="Helical" evidence="7">
    <location>
        <begin position="276"/>
        <end position="294"/>
    </location>
</feature>
<dbReference type="Proteomes" id="UP000515960">
    <property type="component" value="Chromosome"/>
</dbReference>
<keyword evidence="6 7" id="KW-0472">Membrane</keyword>
<evidence type="ECO:0000256" key="7">
    <source>
        <dbReference type="SAM" id="Phobius"/>
    </source>
</evidence>
<comment type="similarity">
    <text evidence="2">Belongs to the EamA transporter family.</text>
</comment>
<evidence type="ECO:0000313" key="9">
    <source>
        <dbReference type="EMBL" id="QNL45648.1"/>
    </source>
</evidence>
<dbReference type="RefSeq" id="WP_187334076.1">
    <property type="nucleotide sequence ID" value="NZ_CP060490.1"/>
</dbReference>
<evidence type="ECO:0000256" key="5">
    <source>
        <dbReference type="ARBA" id="ARBA00022989"/>
    </source>
</evidence>
<dbReference type="InterPro" id="IPR037185">
    <property type="entry name" value="EmrE-like"/>
</dbReference>
<dbReference type="PANTHER" id="PTHR42920">
    <property type="entry name" value="OS03G0707200 PROTEIN-RELATED"/>
    <property type="match status" value="1"/>
</dbReference>
<feature type="transmembrane region" description="Helical" evidence="7">
    <location>
        <begin position="250"/>
        <end position="270"/>
    </location>
</feature>
<evidence type="ECO:0000256" key="4">
    <source>
        <dbReference type="ARBA" id="ARBA00022692"/>
    </source>
</evidence>
<feature type="transmembrane region" description="Helical" evidence="7">
    <location>
        <begin position="187"/>
        <end position="206"/>
    </location>
</feature>
<evidence type="ECO:0000256" key="2">
    <source>
        <dbReference type="ARBA" id="ARBA00007362"/>
    </source>
</evidence>
<feature type="transmembrane region" description="Helical" evidence="7">
    <location>
        <begin position="43"/>
        <end position="61"/>
    </location>
</feature>
<dbReference type="PANTHER" id="PTHR42920:SF5">
    <property type="entry name" value="EAMA DOMAIN-CONTAINING PROTEIN"/>
    <property type="match status" value="1"/>
</dbReference>
<feature type="transmembrane region" description="Helical" evidence="7">
    <location>
        <begin position="152"/>
        <end position="175"/>
    </location>
</feature>
<organism evidence="9 10">
    <name type="scientific">Oscillibacter hominis</name>
    <dbReference type="NCBI Taxonomy" id="2763056"/>
    <lineage>
        <taxon>Bacteria</taxon>
        <taxon>Bacillati</taxon>
        <taxon>Bacillota</taxon>
        <taxon>Clostridia</taxon>
        <taxon>Eubacteriales</taxon>
        <taxon>Oscillospiraceae</taxon>
        <taxon>Oscillibacter</taxon>
    </lineage>
</organism>
<feature type="transmembrane region" description="Helical" evidence="7">
    <location>
        <begin position="131"/>
        <end position="146"/>
    </location>
</feature>
<dbReference type="InterPro" id="IPR000620">
    <property type="entry name" value="EamA_dom"/>
</dbReference>
<keyword evidence="5 7" id="KW-1133">Transmembrane helix</keyword>
<dbReference type="KEGG" id="ohi:H8790_06515"/>
<proteinExistence type="inferred from homology"/>
<dbReference type="Pfam" id="PF00892">
    <property type="entry name" value="EamA"/>
    <property type="match status" value="2"/>
</dbReference>
<evidence type="ECO:0000259" key="8">
    <source>
        <dbReference type="Pfam" id="PF00892"/>
    </source>
</evidence>
<accession>A0A7G9B7W7</accession>
<dbReference type="AlphaFoldDB" id="A0A7G9B7W7"/>
<reference evidence="9 10" key="1">
    <citation type="submission" date="2020-08" db="EMBL/GenBank/DDBJ databases">
        <authorList>
            <person name="Liu C."/>
            <person name="Sun Q."/>
        </authorList>
    </citation>
    <scope>NUCLEOTIDE SEQUENCE [LARGE SCALE GENOMIC DNA]</scope>
    <source>
        <strain evidence="9 10">NSJ-62</strain>
    </source>
</reference>
<feature type="domain" description="EamA" evidence="8">
    <location>
        <begin position="11"/>
        <end position="146"/>
    </location>
</feature>
<evidence type="ECO:0000256" key="1">
    <source>
        <dbReference type="ARBA" id="ARBA00004651"/>
    </source>
</evidence>
<evidence type="ECO:0000313" key="10">
    <source>
        <dbReference type="Proteomes" id="UP000515960"/>
    </source>
</evidence>
<keyword evidence="10" id="KW-1185">Reference proteome</keyword>
<protein>
    <submittedName>
        <fullName evidence="9">DMT family transporter</fullName>
    </submittedName>
</protein>
<sequence length="310" mass="33772">MRTNHLRQNSCAVLAAFIWGTAFVAQSICARYVSPFTFTASRFLIATLVMGGIVALVEARQRRRGDERQPRDWKALLTAGTLCGTLLGTSTILQQAGLGGTSAGKAGFITALYIVVVPILGLFLHKKVTPLVWLGMVSAVFGLYFLCMTESFSISLSDTFVILCAIFFSVHILVVDHYDGRVNSLELSLVQLIVSTMWALLGMLIFETPDAGTIEGLRICFWPILYMGIFPSGVAYTLQILAQRDSNPTVTALLLSLESVFAAVSGALILRDQMSIREYAGCFLMMVAVVLAQLPPISLKKKEEDLSAES</sequence>
<dbReference type="EMBL" id="CP060490">
    <property type="protein sequence ID" value="QNL45648.1"/>
    <property type="molecule type" value="Genomic_DNA"/>
</dbReference>
<keyword evidence="4 7" id="KW-0812">Transmembrane</keyword>
<keyword evidence="3" id="KW-1003">Cell membrane</keyword>